<name>B7WUK0_COMTK</name>
<organism evidence="2 3">
    <name type="scientific">Comamonas testosteroni (strain DSM 14576 / KF-1)</name>
    <name type="common">Pseudomonas testosteroni</name>
    <dbReference type="NCBI Taxonomy" id="399795"/>
    <lineage>
        <taxon>Bacteria</taxon>
        <taxon>Pseudomonadati</taxon>
        <taxon>Pseudomonadota</taxon>
        <taxon>Betaproteobacteria</taxon>
        <taxon>Burkholderiales</taxon>
        <taxon>Comamonadaceae</taxon>
        <taxon>Comamonas</taxon>
    </lineage>
</organism>
<feature type="chain" id="PRO_5002865190" evidence="1">
    <location>
        <begin position="23"/>
        <end position="102"/>
    </location>
</feature>
<dbReference type="RefSeq" id="WP_003055220.1">
    <property type="nucleotide sequence ID" value="NZ_AAUJ02000001.1"/>
</dbReference>
<keyword evidence="1" id="KW-0732">Signal</keyword>
<evidence type="ECO:0000313" key="2">
    <source>
        <dbReference type="EMBL" id="EED67513.1"/>
    </source>
</evidence>
<proteinExistence type="predicted"/>
<accession>B7WUK0</accession>
<protein>
    <submittedName>
        <fullName evidence="2">Uncharacterized protein</fullName>
    </submittedName>
</protein>
<dbReference type="Proteomes" id="UP000003039">
    <property type="component" value="Unassembled WGS sequence"/>
</dbReference>
<evidence type="ECO:0000313" key="3">
    <source>
        <dbReference type="Proteomes" id="UP000003039"/>
    </source>
</evidence>
<reference evidence="2 3" key="1">
    <citation type="journal article" date="2004" name="Appl. Environ. Microbiol.">
        <title>Mineralization of individual congeners of linear alkylbenzenesulfonate by defined pairs of heterotrophic bacteria.</title>
        <authorList>
            <person name="Schleheck D."/>
            <person name="Knepper T.P."/>
            <person name="Fischer K."/>
            <person name="Cook A.M."/>
        </authorList>
    </citation>
    <scope>NUCLEOTIDE SEQUENCE [LARGE SCALE GENOMIC DNA]</scope>
    <source>
        <strain evidence="3">DSM 14576 / KF-1</strain>
    </source>
</reference>
<sequence precursor="true">MGKALNFALAMSVAGMAMLANAAGPSRVAGCTKTAKACTCYSHSGRPIEAEKEFCESKFASRTVMTFEGGDISALVTPVRIKPPEPENEPFKKLPIQWLIEH</sequence>
<evidence type="ECO:0000256" key="1">
    <source>
        <dbReference type="SAM" id="SignalP"/>
    </source>
</evidence>
<dbReference type="EMBL" id="AAUJ02000001">
    <property type="protein sequence ID" value="EED67513.1"/>
    <property type="molecule type" value="Genomic_DNA"/>
</dbReference>
<gene>
    <name evidence="2" type="ORF">CtesDRAFT_PD2459</name>
</gene>
<comment type="caution">
    <text evidence="2">The sequence shown here is derived from an EMBL/GenBank/DDBJ whole genome shotgun (WGS) entry which is preliminary data.</text>
</comment>
<feature type="signal peptide" evidence="1">
    <location>
        <begin position="1"/>
        <end position="22"/>
    </location>
</feature>
<dbReference type="AlphaFoldDB" id="B7WUK0"/>